<dbReference type="Proteomes" id="UP000237347">
    <property type="component" value="Unassembled WGS sequence"/>
</dbReference>
<dbReference type="AlphaFoldDB" id="A0AAW0KEP3"/>
<reference evidence="2 3" key="1">
    <citation type="journal article" date="2018" name="Sci. Data">
        <title>The draft genome sequence of cork oak.</title>
        <authorList>
            <person name="Ramos A.M."/>
            <person name="Usie A."/>
            <person name="Barbosa P."/>
            <person name="Barros P.M."/>
            <person name="Capote T."/>
            <person name="Chaves I."/>
            <person name="Simoes F."/>
            <person name="Abreu I."/>
            <person name="Carrasquinho I."/>
            <person name="Faro C."/>
            <person name="Guimaraes J.B."/>
            <person name="Mendonca D."/>
            <person name="Nobrega F."/>
            <person name="Rodrigues L."/>
            <person name="Saibo N.J.M."/>
            <person name="Varela M.C."/>
            <person name="Egas C."/>
            <person name="Matos J."/>
            <person name="Miguel C.M."/>
            <person name="Oliveira M.M."/>
            <person name="Ricardo C.P."/>
            <person name="Goncalves S."/>
        </authorList>
    </citation>
    <scope>NUCLEOTIDE SEQUENCE [LARGE SCALE GENOMIC DNA]</scope>
    <source>
        <strain evidence="3">cv. HL8</strain>
    </source>
</reference>
<accession>A0AAW0KEP3</accession>
<evidence type="ECO:0000313" key="3">
    <source>
        <dbReference type="Proteomes" id="UP000237347"/>
    </source>
</evidence>
<feature type="domain" description="Reverse transcriptase zinc-binding" evidence="1">
    <location>
        <begin position="14"/>
        <end position="84"/>
    </location>
</feature>
<evidence type="ECO:0000259" key="1">
    <source>
        <dbReference type="Pfam" id="PF13966"/>
    </source>
</evidence>
<dbReference type="Pfam" id="PF13966">
    <property type="entry name" value="zf-RVT"/>
    <property type="match status" value="1"/>
</dbReference>
<keyword evidence="3" id="KW-1185">Reference proteome</keyword>
<comment type="caution">
    <text evidence="2">The sequence shown here is derived from an EMBL/GenBank/DDBJ whole genome shotgun (WGS) entry which is preliminary data.</text>
</comment>
<dbReference type="InterPro" id="IPR026960">
    <property type="entry name" value="RVT-Znf"/>
</dbReference>
<sequence>METLSGFGEERDEQGQFTRSWVWKINTLPRIKFLMWMCLHNNIGVGDCLARKGLKVNNSCQLCQRELETILHGLRDCPLAKSIWDSLGINPLRNFYA</sequence>
<protein>
    <submittedName>
        <fullName evidence="2">Ribonuclease h protein</fullName>
    </submittedName>
</protein>
<dbReference type="EMBL" id="PKMF04000338">
    <property type="protein sequence ID" value="KAK7837011.1"/>
    <property type="molecule type" value="Genomic_DNA"/>
</dbReference>
<evidence type="ECO:0000313" key="2">
    <source>
        <dbReference type="EMBL" id="KAK7837011.1"/>
    </source>
</evidence>
<organism evidence="2 3">
    <name type="scientific">Quercus suber</name>
    <name type="common">Cork oak</name>
    <dbReference type="NCBI Taxonomy" id="58331"/>
    <lineage>
        <taxon>Eukaryota</taxon>
        <taxon>Viridiplantae</taxon>
        <taxon>Streptophyta</taxon>
        <taxon>Embryophyta</taxon>
        <taxon>Tracheophyta</taxon>
        <taxon>Spermatophyta</taxon>
        <taxon>Magnoliopsida</taxon>
        <taxon>eudicotyledons</taxon>
        <taxon>Gunneridae</taxon>
        <taxon>Pentapetalae</taxon>
        <taxon>rosids</taxon>
        <taxon>fabids</taxon>
        <taxon>Fagales</taxon>
        <taxon>Fagaceae</taxon>
        <taxon>Quercus</taxon>
    </lineage>
</organism>
<name>A0AAW0KEP3_QUESU</name>
<proteinExistence type="predicted"/>
<gene>
    <name evidence="2" type="ORF">CFP56_021790</name>
</gene>